<dbReference type="RefSeq" id="WP_004717860.1">
    <property type="nucleotide sequence ID" value="NZ_CABIHT010000007.1"/>
</dbReference>
<dbReference type="Proteomes" id="UP000255169">
    <property type="component" value="Unassembled WGS sequence"/>
</dbReference>
<dbReference type="eggNOG" id="ENOG502Z8P1">
    <property type="taxonomic scope" value="Bacteria"/>
</dbReference>
<dbReference type="Pfam" id="PF14023">
    <property type="entry name" value="Bestrophin-like"/>
    <property type="match status" value="1"/>
</dbReference>
<evidence type="ECO:0000313" key="4">
    <source>
        <dbReference type="Proteomes" id="UP000255169"/>
    </source>
</evidence>
<feature type="transmembrane region" description="Helical" evidence="1">
    <location>
        <begin position="7"/>
        <end position="26"/>
    </location>
</feature>
<keyword evidence="1" id="KW-0472">Membrane</keyword>
<organism evidence="2">
    <name type="scientific">Yersinia ruckeri</name>
    <dbReference type="NCBI Taxonomy" id="29486"/>
    <lineage>
        <taxon>Bacteria</taxon>
        <taxon>Pseudomonadati</taxon>
        <taxon>Pseudomonadota</taxon>
        <taxon>Gammaproteobacteria</taxon>
        <taxon>Enterobacterales</taxon>
        <taxon>Yersiniaceae</taxon>
        <taxon>Yersinia</taxon>
    </lineage>
</organism>
<keyword evidence="4" id="KW-1185">Reference proteome</keyword>
<evidence type="ECO:0008006" key="5">
    <source>
        <dbReference type="Google" id="ProtNLM"/>
    </source>
</evidence>
<gene>
    <name evidence="2" type="ORF">CSF007_12420</name>
    <name evidence="3" type="ORF">NCTC10476_03232</name>
</gene>
<accession>A0A085U4W7</accession>
<dbReference type="InterPro" id="IPR025333">
    <property type="entry name" value="DUF4239"/>
</dbReference>
<dbReference type="AlphaFoldDB" id="A0A085U4W7"/>
<feature type="transmembrane region" description="Helical" evidence="1">
    <location>
        <begin position="183"/>
        <end position="203"/>
    </location>
</feature>
<dbReference type="OrthoDB" id="116415at2"/>
<dbReference type="EMBL" id="UHJG01000001">
    <property type="protein sequence ID" value="SUQ01849.1"/>
    <property type="molecule type" value="Genomic_DNA"/>
</dbReference>
<sequence>MINTTDYPFILFFVSFFILWGCSHIGQVFFRRGQVMDGNTQENFSVIQGATLTLLGLIIGFSFSMAISRYDLRKNHEEAEANAIGTEYLRADLLPAAEREKTKDLLVRYTEQRILFYRTRGTVELSEINNQTNQLQNELWTVLLAPAKAQSSPSMALVLSGMNDVLNSAGYTQAAWWNRIPPAAWMLMSLIAICCCTLVGYGFNNGKGRKMMLLILPLVIAFSFMLIADIDSPRGGVIKVVPQNLESLAQSLSLPTAS</sequence>
<keyword evidence="1" id="KW-1133">Transmembrane helix</keyword>
<dbReference type="KEGG" id="yrb:UGYR_04830"/>
<dbReference type="EMBL" id="LN681231">
    <property type="protein sequence ID" value="CEK28223.1"/>
    <property type="molecule type" value="Genomic_DNA"/>
</dbReference>
<name>A0A085U4W7_YERRU</name>
<reference evidence="2" key="1">
    <citation type="journal article" date="2015" name="Genome Announc.">
        <title>Complete Genome Sequence of Yersinia ruckeri Strain CSF007-82, Etiologic Agent of Red Mouth Disease in Salmonid Fish.</title>
        <authorList>
            <person name="Nelson M.C."/>
            <person name="LaPatra S.E."/>
            <person name="Welch T.J."/>
            <person name="Graf J."/>
        </authorList>
    </citation>
    <scope>NUCLEOTIDE SEQUENCE</scope>
    <source>
        <strain evidence="2">CSF007-82</strain>
    </source>
</reference>
<feature type="transmembrane region" description="Helical" evidence="1">
    <location>
        <begin position="46"/>
        <end position="67"/>
    </location>
</feature>
<evidence type="ECO:0000313" key="3">
    <source>
        <dbReference type="EMBL" id="SUQ01849.1"/>
    </source>
</evidence>
<dbReference type="GeneID" id="66880115"/>
<proteinExistence type="predicted"/>
<protein>
    <recommendedName>
        <fullName evidence="5">DUF4239 domain-containing protein</fullName>
    </recommendedName>
</protein>
<evidence type="ECO:0000313" key="2">
    <source>
        <dbReference type="EMBL" id="CEK28223.1"/>
    </source>
</evidence>
<feature type="transmembrane region" description="Helical" evidence="1">
    <location>
        <begin position="209"/>
        <end position="228"/>
    </location>
</feature>
<keyword evidence="1" id="KW-0812">Transmembrane</keyword>
<dbReference type="PATRIC" id="fig|29486.44.peg.2650"/>
<evidence type="ECO:0000256" key="1">
    <source>
        <dbReference type="SAM" id="Phobius"/>
    </source>
</evidence>
<reference evidence="3 4" key="2">
    <citation type="submission" date="2018-06" db="EMBL/GenBank/DDBJ databases">
        <authorList>
            <consortium name="Pathogen Informatics"/>
            <person name="Doyle S."/>
        </authorList>
    </citation>
    <scope>NUCLEOTIDE SEQUENCE [LARGE SCALE GENOMIC DNA]</scope>
    <source>
        <strain evidence="3 4">NCTC10476</strain>
    </source>
</reference>